<comment type="caution">
    <text evidence="2">The sequence shown here is derived from an EMBL/GenBank/DDBJ whole genome shotgun (WGS) entry which is preliminary data.</text>
</comment>
<organism evidence="2 3">
    <name type="scientific">Quercus suber</name>
    <name type="common">Cork oak</name>
    <dbReference type="NCBI Taxonomy" id="58331"/>
    <lineage>
        <taxon>Eukaryota</taxon>
        <taxon>Viridiplantae</taxon>
        <taxon>Streptophyta</taxon>
        <taxon>Embryophyta</taxon>
        <taxon>Tracheophyta</taxon>
        <taxon>Spermatophyta</taxon>
        <taxon>Magnoliopsida</taxon>
        <taxon>eudicotyledons</taxon>
        <taxon>Gunneridae</taxon>
        <taxon>Pentapetalae</taxon>
        <taxon>rosids</taxon>
        <taxon>fabids</taxon>
        <taxon>Fagales</taxon>
        <taxon>Fagaceae</taxon>
        <taxon>Quercus</taxon>
    </lineage>
</organism>
<proteinExistence type="predicted"/>
<gene>
    <name evidence="2" type="primary">GLU1_0</name>
    <name evidence="2" type="ORF">CFP56_020285</name>
</gene>
<dbReference type="Proteomes" id="UP000237347">
    <property type="component" value="Unassembled WGS sequence"/>
</dbReference>
<accession>A0AAW0KH37</accession>
<dbReference type="EMBL" id="PKMF04000314">
    <property type="protein sequence ID" value="KAK7838065.1"/>
    <property type="molecule type" value="Genomic_DNA"/>
</dbReference>
<protein>
    <submittedName>
        <fullName evidence="2">Ferredoxin-dependent glutamate synthase 1</fullName>
    </submittedName>
</protein>
<evidence type="ECO:0000313" key="3">
    <source>
        <dbReference type="Proteomes" id="UP000237347"/>
    </source>
</evidence>
<dbReference type="AlphaFoldDB" id="A0AAW0KH37"/>
<evidence type="ECO:0000256" key="1">
    <source>
        <dbReference type="SAM" id="MobiDB-lite"/>
    </source>
</evidence>
<feature type="region of interest" description="Disordered" evidence="1">
    <location>
        <begin position="1"/>
        <end position="21"/>
    </location>
</feature>
<keyword evidence="3" id="KW-1185">Reference proteome</keyword>
<sequence length="113" mass="12639">MALQSVSPIPHLLHSSSPKPSILASSNNGRYFIDFVGLHCKSKRSRRKFSATSRTFSHFVSSSKVKAVLDLARNNSASEESDSRSDLRPKCRALRWTATHVAKAEDLNLKWKV</sequence>
<reference evidence="2 3" key="1">
    <citation type="journal article" date="2018" name="Sci. Data">
        <title>The draft genome sequence of cork oak.</title>
        <authorList>
            <person name="Ramos A.M."/>
            <person name="Usie A."/>
            <person name="Barbosa P."/>
            <person name="Barros P.M."/>
            <person name="Capote T."/>
            <person name="Chaves I."/>
            <person name="Simoes F."/>
            <person name="Abreu I."/>
            <person name="Carrasquinho I."/>
            <person name="Faro C."/>
            <person name="Guimaraes J.B."/>
            <person name="Mendonca D."/>
            <person name="Nobrega F."/>
            <person name="Rodrigues L."/>
            <person name="Saibo N.J.M."/>
            <person name="Varela M.C."/>
            <person name="Egas C."/>
            <person name="Matos J."/>
            <person name="Miguel C.M."/>
            <person name="Oliveira M.M."/>
            <person name="Ricardo C.P."/>
            <person name="Goncalves S."/>
        </authorList>
    </citation>
    <scope>NUCLEOTIDE SEQUENCE [LARGE SCALE GENOMIC DNA]</scope>
    <source>
        <strain evidence="3">cv. HL8</strain>
    </source>
</reference>
<name>A0AAW0KH37_QUESU</name>
<evidence type="ECO:0000313" key="2">
    <source>
        <dbReference type="EMBL" id="KAK7838065.1"/>
    </source>
</evidence>